<feature type="coiled-coil region" evidence="1">
    <location>
        <begin position="141"/>
        <end position="182"/>
    </location>
</feature>
<evidence type="ECO:0000313" key="4">
    <source>
        <dbReference type="Proteomes" id="UP000720189"/>
    </source>
</evidence>
<accession>A0A9P9KVT5</accession>
<evidence type="ECO:0000256" key="1">
    <source>
        <dbReference type="SAM" id="Coils"/>
    </source>
</evidence>
<evidence type="ECO:0000313" key="3">
    <source>
        <dbReference type="EMBL" id="KAH7269670.1"/>
    </source>
</evidence>
<dbReference type="RefSeq" id="XP_046056438.1">
    <property type="nucleotide sequence ID" value="XM_046191195.1"/>
</dbReference>
<reference evidence="3" key="1">
    <citation type="journal article" date="2021" name="Nat. Commun.">
        <title>Genetic determinants of endophytism in the Arabidopsis root mycobiome.</title>
        <authorList>
            <person name="Mesny F."/>
            <person name="Miyauchi S."/>
            <person name="Thiergart T."/>
            <person name="Pickel B."/>
            <person name="Atanasova L."/>
            <person name="Karlsson M."/>
            <person name="Huettel B."/>
            <person name="Barry K.W."/>
            <person name="Haridas S."/>
            <person name="Chen C."/>
            <person name="Bauer D."/>
            <person name="Andreopoulos W."/>
            <person name="Pangilinan J."/>
            <person name="LaButti K."/>
            <person name="Riley R."/>
            <person name="Lipzen A."/>
            <person name="Clum A."/>
            <person name="Drula E."/>
            <person name="Henrissat B."/>
            <person name="Kohler A."/>
            <person name="Grigoriev I.V."/>
            <person name="Martin F.M."/>
            <person name="Hacquard S."/>
        </authorList>
    </citation>
    <scope>NUCLEOTIDE SEQUENCE</scope>
    <source>
        <strain evidence="3">MPI-CAGE-AT-0023</strain>
    </source>
</reference>
<dbReference type="AlphaFoldDB" id="A0A9P9KVT5"/>
<sequence>MSSRDKPSSQHQVGGGGRSGNSIASGQQVNPGATTYSLVDVGNHGGAPGRQSNTSSQHSLKDHNTPSMDEFLMVQEPRMNGLLQHSAQQIEVQRSTLQQVANHLSATATNIGHSIAQWIGHPASEQAANLYHQLEKSHSRYVDVDTKYRQLKDEYQALEKRLQESNTKLENAIKERDEQRRLAEIANWTGATKVSDDAIQSKWKQLEYNIRAMGRSLAKCQTRRTSNVAIKDRLSMAAPRWPKLSFDDNHTEFVISAYIWIIVQEIIEEGSEIWGGDHGVNFKAICTDFIGLAPEGDKPSGRGPTLRHVARWIAQGAAFFGHFFVRDEQAFRHRAAAEIELLKCFLTIPTDKSNAGLLQEMKGIIEAAMELDEMLMSSKAIFTVCWPEINSPKRQRFNTTEMEAFVRGKYLTSKTVVEFAISPLLIKMGNADGCNYDSRMVVCKSLVVCR</sequence>
<feature type="region of interest" description="Disordered" evidence="2">
    <location>
        <begin position="1"/>
        <end position="65"/>
    </location>
</feature>
<dbReference type="OrthoDB" id="5213630at2759"/>
<organism evidence="3 4">
    <name type="scientific">Fusarium redolens</name>
    <dbReference type="NCBI Taxonomy" id="48865"/>
    <lineage>
        <taxon>Eukaryota</taxon>
        <taxon>Fungi</taxon>
        <taxon>Dikarya</taxon>
        <taxon>Ascomycota</taxon>
        <taxon>Pezizomycotina</taxon>
        <taxon>Sordariomycetes</taxon>
        <taxon>Hypocreomycetidae</taxon>
        <taxon>Hypocreales</taxon>
        <taxon>Nectriaceae</taxon>
        <taxon>Fusarium</taxon>
        <taxon>Fusarium redolens species complex</taxon>
    </lineage>
</organism>
<keyword evidence="4" id="KW-1185">Reference proteome</keyword>
<dbReference type="EMBL" id="JAGMUX010000001">
    <property type="protein sequence ID" value="KAH7269670.1"/>
    <property type="molecule type" value="Genomic_DNA"/>
</dbReference>
<feature type="compositionally biased region" description="Polar residues" evidence="2">
    <location>
        <begin position="20"/>
        <end position="37"/>
    </location>
</feature>
<keyword evidence="1" id="KW-0175">Coiled coil</keyword>
<proteinExistence type="predicted"/>
<protein>
    <submittedName>
        <fullName evidence="3">Uncharacterized protein</fullName>
    </submittedName>
</protein>
<dbReference type="GeneID" id="70221149"/>
<gene>
    <name evidence="3" type="ORF">BKA55DRAFT_549283</name>
</gene>
<comment type="caution">
    <text evidence="3">The sequence shown here is derived from an EMBL/GenBank/DDBJ whole genome shotgun (WGS) entry which is preliminary data.</text>
</comment>
<dbReference type="Proteomes" id="UP000720189">
    <property type="component" value="Unassembled WGS sequence"/>
</dbReference>
<evidence type="ECO:0000256" key="2">
    <source>
        <dbReference type="SAM" id="MobiDB-lite"/>
    </source>
</evidence>
<name>A0A9P9KVT5_FUSRE</name>